<feature type="compositionally biased region" description="Basic residues" evidence="1">
    <location>
        <begin position="314"/>
        <end position="324"/>
    </location>
</feature>
<feature type="region of interest" description="Disordered" evidence="1">
    <location>
        <begin position="1125"/>
        <end position="1272"/>
    </location>
</feature>
<feature type="compositionally biased region" description="Basic residues" evidence="1">
    <location>
        <begin position="48"/>
        <end position="58"/>
    </location>
</feature>
<feature type="region of interest" description="Disordered" evidence="1">
    <location>
        <begin position="503"/>
        <end position="531"/>
    </location>
</feature>
<gene>
    <name evidence="2" type="ORF">CLODIP_2_CD09652</name>
</gene>
<accession>A0A8S1DKG8</accession>
<feature type="compositionally biased region" description="Basic and acidic residues" evidence="1">
    <location>
        <begin position="1083"/>
        <end position="1106"/>
    </location>
</feature>
<feature type="region of interest" description="Disordered" evidence="1">
    <location>
        <begin position="925"/>
        <end position="1113"/>
    </location>
</feature>
<feature type="region of interest" description="Disordered" evidence="1">
    <location>
        <begin position="42"/>
        <end position="61"/>
    </location>
</feature>
<protein>
    <submittedName>
        <fullName evidence="2">Uncharacterized protein</fullName>
    </submittedName>
</protein>
<dbReference type="PRINTS" id="PR00929">
    <property type="entry name" value="ATHOOK"/>
</dbReference>
<feature type="region of interest" description="Disordered" evidence="1">
    <location>
        <begin position="161"/>
        <end position="200"/>
    </location>
</feature>
<feature type="compositionally biased region" description="Basic and acidic residues" evidence="1">
    <location>
        <begin position="1040"/>
        <end position="1060"/>
    </location>
</feature>
<feature type="compositionally biased region" description="Low complexity" evidence="1">
    <location>
        <begin position="1210"/>
        <end position="1224"/>
    </location>
</feature>
<feature type="region of interest" description="Disordered" evidence="1">
    <location>
        <begin position="247"/>
        <end position="451"/>
    </location>
</feature>
<dbReference type="GO" id="GO:0003677">
    <property type="term" value="F:DNA binding"/>
    <property type="evidence" value="ECO:0007669"/>
    <property type="project" value="InterPro"/>
</dbReference>
<feature type="compositionally biased region" description="Basic and acidic residues" evidence="1">
    <location>
        <begin position="939"/>
        <end position="960"/>
    </location>
</feature>
<evidence type="ECO:0000313" key="2">
    <source>
        <dbReference type="EMBL" id="CAB3380523.1"/>
    </source>
</evidence>
<feature type="region of interest" description="Disordered" evidence="1">
    <location>
        <begin position="806"/>
        <end position="875"/>
    </location>
</feature>
<evidence type="ECO:0000313" key="3">
    <source>
        <dbReference type="Proteomes" id="UP000494165"/>
    </source>
</evidence>
<feature type="compositionally biased region" description="Basic residues" evidence="1">
    <location>
        <begin position="281"/>
        <end position="290"/>
    </location>
</feature>
<feature type="compositionally biased region" description="Basic residues" evidence="1">
    <location>
        <begin position="247"/>
        <end position="273"/>
    </location>
</feature>
<dbReference type="OrthoDB" id="407410at2759"/>
<feature type="compositionally biased region" description="Basic and acidic residues" evidence="1">
    <location>
        <begin position="806"/>
        <end position="818"/>
    </location>
</feature>
<feature type="compositionally biased region" description="Basic residues" evidence="1">
    <location>
        <begin position="1183"/>
        <end position="1193"/>
    </location>
</feature>
<organism evidence="2 3">
    <name type="scientific">Cloeon dipterum</name>
    <dbReference type="NCBI Taxonomy" id="197152"/>
    <lineage>
        <taxon>Eukaryota</taxon>
        <taxon>Metazoa</taxon>
        <taxon>Ecdysozoa</taxon>
        <taxon>Arthropoda</taxon>
        <taxon>Hexapoda</taxon>
        <taxon>Insecta</taxon>
        <taxon>Pterygota</taxon>
        <taxon>Palaeoptera</taxon>
        <taxon>Ephemeroptera</taxon>
        <taxon>Pisciforma</taxon>
        <taxon>Baetidae</taxon>
        <taxon>Cloeon</taxon>
    </lineage>
</organism>
<feature type="compositionally biased region" description="Basic and acidic residues" evidence="1">
    <location>
        <begin position="1016"/>
        <end position="1033"/>
    </location>
</feature>
<feature type="compositionally biased region" description="Basic residues" evidence="1">
    <location>
        <begin position="440"/>
        <end position="449"/>
    </location>
</feature>
<sequence>MSGGDDIWAEDPACADDEDGDFAFEAVGECLGDPFLNSLPGFSPSRQWGRKGRGRPSSKHALLPVSQQAAIPRALKTRPPGVEVKRYLEELKNFCATEPKQKNGKPRKLRFGCPKGRLFEPLEGDELESAARDEFDLEQDFFRPCLFDIIQMDASWKEPLDLVDKPKPKLGRPRKYPVKEKVPGRPRGRPRKNPESVGTAIKQVFKPKTDKARMIFTFEDGEANENDIEEMLSMGVLVFSTNSKVERKKLGRPRKHPVKEKVPGRPRGRPRIHPAKEKVPGRPRGRPRQQPRKEKVPGRKRGRPRGPAKEPKEKRPRGRPKIFKPKGIFSFGSGEDGQPSQEQIEELKKQGFQVVDVTKNRRGRKKKVPDEQSDVGAESEVQQQQQEKKKRGRKKKVETEAGEAAAEPSPKKRGRKKKTADSATEGLKTQEASDEVAALPKKRGRKKKTVVGATECEGIQTEGAPAGEVVAVPKEVKKRGRKKKTVENKEDNIKICEVLGECKDRGGEAPPKKKRGRKRKLEIGGGQRPSEKLLVKMDFGNKEKVAEVSENHNTHTAAGTLPSFLITQFAPRAASSRPHGATLDPRRGPLRKGTISIAGVMSGCPSIQKRHLLELSALSPWDQEQEQEVADGAAEGKVSRRRRFSSSSERQLRGGQWRPDGELEFRPEYRDSFCSAVAYEAAKHACASPRPFARRCSSRTKSRTPAAERKLSSCKLDFHSCEDLGAPNNSESSDAYRPWRPDQAARPPLRRLSTTLCLTGERQFESEYALSFGHKFGVEEAMDATPEYRSKFVDFPRQRPVVRKPKESLLLRSEERESPRRRRPDSLQLLERPASVHANFSTPSFDPDVRPEYQDSFKDFPRRRPDVPRPPASLTPEGAWFGRSAEYKASFVEFPRHRPEVRRHVASLRSGGMVDTCVPIKFMNTKKASPTKPPPPGLEFDKSPMDASPEYRDLYRDFPRRRPQVHKPPPGLYTEGDFCDANEYTENYKDSPRMRPKVVKPSSNLMPEGEFISSPEYKENYKDFPRKRPEVKKPPSGLKPEGELMEKSPEYKEAFKDFPRQRPKTPRPSDSLKPEGGVEDLQPEYRTEFVDHPRQRPEVPRPETTLRPRGPWLGRFPEYRAAFIDLPRQRPVTPRPLSHLNSDTLGGGYVPQFADKARASSAGPTGPAGNAGHAHQRSPSPQKRGRSRKKKKSASSADKSEPEKQPQPPQQEQQQQQPETQRQEPAPEPQTSPPRTSNKTLPSDLPPHIKSGEPEKLDPTTPHAYKTRRSPIRIAPSAVSAYRVLEVCGVAPPEGDDADKGREPGDGKWGSGWLARHHSRA</sequence>
<keyword evidence="3" id="KW-1185">Reference proteome</keyword>
<dbReference type="InterPro" id="IPR017956">
    <property type="entry name" value="AT_hook_DNA-bd_motif"/>
</dbReference>
<feature type="region of interest" description="Disordered" evidence="1">
    <location>
        <begin position="1292"/>
        <end position="1321"/>
    </location>
</feature>
<evidence type="ECO:0000256" key="1">
    <source>
        <dbReference type="SAM" id="MobiDB-lite"/>
    </source>
</evidence>
<comment type="caution">
    <text evidence="2">The sequence shown here is derived from an EMBL/GenBank/DDBJ whole genome shotgun (WGS) entry which is preliminary data.</text>
</comment>
<feature type="compositionally biased region" description="Basic and acidic residues" evidence="1">
    <location>
        <begin position="847"/>
        <end position="867"/>
    </location>
</feature>
<proteinExistence type="predicted"/>
<dbReference type="EMBL" id="CADEPI010000211">
    <property type="protein sequence ID" value="CAB3380523.1"/>
    <property type="molecule type" value="Genomic_DNA"/>
</dbReference>
<reference evidence="2 3" key="1">
    <citation type="submission" date="2020-04" db="EMBL/GenBank/DDBJ databases">
        <authorList>
            <person name="Alioto T."/>
            <person name="Alioto T."/>
            <person name="Gomez Garrido J."/>
        </authorList>
    </citation>
    <scope>NUCLEOTIDE SEQUENCE [LARGE SCALE GENOMIC DNA]</scope>
</reference>
<name>A0A8S1DKG8_9INSE</name>
<dbReference type="Proteomes" id="UP000494165">
    <property type="component" value="Unassembled WGS sequence"/>
</dbReference>
<dbReference type="SMART" id="SM00384">
    <property type="entry name" value="AT_hook"/>
    <property type="match status" value="13"/>
</dbReference>
<feature type="region of interest" description="Disordered" evidence="1">
    <location>
        <begin position="624"/>
        <end position="661"/>
    </location>
</feature>